<keyword evidence="3" id="KW-0378">Hydrolase</keyword>
<evidence type="ECO:0000313" key="3">
    <source>
        <dbReference type="EMBL" id="ADI37512.1"/>
    </source>
</evidence>
<dbReference type="Pfam" id="PF01968">
    <property type="entry name" value="Hydantoinase_A"/>
    <property type="match status" value="1"/>
</dbReference>
<accession>D6YTQ1</accession>
<dbReference type="PANTHER" id="PTHR11365:SF23">
    <property type="entry name" value="HYPOTHETICAL 5-OXOPROLINASE (EUROFUNG)-RELATED"/>
    <property type="match status" value="1"/>
</dbReference>
<evidence type="ECO:0000313" key="4">
    <source>
        <dbReference type="Proteomes" id="UP000001505"/>
    </source>
</evidence>
<dbReference type="STRING" id="716544.wcw_0137"/>
<protein>
    <submittedName>
        <fullName evidence="3">Putative Hydantoinase/oxoprolinase protein family</fullName>
        <ecNumber evidence="3">3.5.2.9</ecNumber>
    </submittedName>
</protein>
<dbReference type="Pfam" id="PF05378">
    <property type="entry name" value="Hydant_A_N"/>
    <property type="match status" value="1"/>
</dbReference>
<dbReference type="OrthoDB" id="9768323at2"/>
<dbReference type="RefSeq" id="WP_013181240.1">
    <property type="nucleotide sequence ID" value="NC_014225.1"/>
</dbReference>
<dbReference type="InterPro" id="IPR002821">
    <property type="entry name" value="Hydantoinase_A"/>
</dbReference>
<dbReference type="SUPFAM" id="SSF53067">
    <property type="entry name" value="Actin-like ATPase domain"/>
    <property type="match status" value="1"/>
</dbReference>
<dbReference type="EC" id="3.5.2.9" evidence="3"/>
<name>D6YTQ1_WADCW</name>
<dbReference type="InterPro" id="IPR008040">
    <property type="entry name" value="Hydant_A_N"/>
</dbReference>
<dbReference type="InterPro" id="IPR043129">
    <property type="entry name" value="ATPase_NBD"/>
</dbReference>
<dbReference type="GO" id="GO:0006749">
    <property type="term" value="P:glutathione metabolic process"/>
    <property type="evidence" value="ECO:0007669"/>
    <property type="project" value="TreeGrafter"/>
</dbReference>
<dbReference type="Proteomes" id="UP000001505">
    <property type="component" value="Chromosome"/>
</dbReference>
<proteinExistence type="predicted"/>
<evidence type="ECO:0000259" key="2">
    <source>
        <dbReference type="Pfam" id="PF05378"/>
    </source>
</evidence>
<dbReference type="GO" id="GO:0017168">
    <property type="term" value="F:5-oxoprolinase (ATP-hydrolyzing) activity"/>
    <property type="evidence" value="ECO:0007669"/>
    <property type="project" value="UniProtKB-EC"/>
</dbReference>
<dbReference type="HOGENOM" id="CLU_007154_1_1_0"/>
<dbReference type="InterPro" id="IPR045079">
    <property type="entry name" value="Oxoprolinase-like"/>
</dbReference>
<evidence type="ECO:0000259" key="1">
    <source>
        <dbReference type="Pfam" id="PF01968"/>
    </source>
</evidence>
<organism evidence="3 4">
    <name type="scientific">Waddlia chondrophila (strain ATCC VR-1470 / WSU 86-1044)</name>
    <dbReference type="NCBI Taxonomy" id="716544"/>
    <lineage>
        <taxon>Bacteria</taxon>
        <taxon>Pseudomonadati</taxon>
        <taxon>Chlamydiota</taxon>
        <taxon>Chlamydiia</taxon>
        <taxon>Parachlamydiales</taxon>
        <taxon>Waddliaceae</taxon>
        <taxon>Waddlia</taxon>
    </lineage>
</organism>
<dbReference type="KEGG" id="wch:wcw_0137"/>
<dbReference type="PANTHER" id="PTHR11365">
    <property type="entry name" value="5-OXOPROLINASE RELATED"/>
    <property type="match status" value="1"/>
</dbReference>
<gene>
    <name evidence="3" type="ordered locus">wcw_0137</name>
</gene>
<dbReference type="AlphaFoldDB" id="D6YTQ1"/>
<dbReference type="EMBL" id="CP001928">
    <property type="protein sequence ID" value="ADI37512.1"/>
    <property type="molecule type" value="Genomic_DNA"/>
</dbReference>
<sequence>MLIGIDIGGTHTDAVLVSKGKMVRAFKTATTRPLEEGVKKALIEIGHLDELKAVHVGTTHATNALLEGKNLFRTGVIRLAGHRPDALKPCAGWPLFLKEKIFAGVETVDGGWECDLRAITMLNPAQIKDASEKLAAAGVESLAIVGVFSPILSEQEEMAAAAVREVLGEEFPITLSSEIGGIGFIERENASILNASLKKPMREGFERLKETLTALGVNAPLHLTQNNGSVIDLKRAIEYPLLTVSSGPTNSFIGASRLAGLSDAIVVDIGGTSTDIGCVKNGFPRRSIHNVSFGGVALNFRAPDVLALPIGGGSYLDGRRIGPESCGGALRTQAQVFGGEFLTLTDAACVAGVMSIPGAEVSRVCLSTIEAQNLIATVRSQVASGVEKMRGGRKDLPVIAVGGGAAIASAFQPEHQAVANAYGAALAEVSATIDTVLSLSDRGKQLEDLKDQALQLAVDEGASSSSVRIVDLQVIPYHYVPNQLARVIATASGTPLEELLNCSR</sequence>
<feature type="domain" description="Hydantoinase A/oxoprolinase" evidence="1">
    <location>
        <begin position="187"/>
        <end position="352"/>
    </location>
</feature>
<feature type="domain" description="Hydantoinase/oxoprolinase N-terminal" evidence="2">
    <location>
        <begin position="3"/>
        <end position="166"/>
    </location>
</feature>
<dbReference type="eggNOG" id="COG0145">
    <property type="taxonomic scope" value="Bacteria"/>
</dbReference>
<reference evidence="3 4" key="1">
    <citation type="journal article" date="2010" name="PLoS ONE">
        <title>The Waddlia genome: a window into chlamydial biology.</title>
        <authorList>
            <person name="Bertelli C."/>
            <person name="Collyn F."/>
            <person name="Croxatto A."/>
            <person name="Ruckert C."/>
            <person name="Polkinghorne A."/>
            <person name="Kebbi-Beghdadi C."/>
            <person name="Goesmann A."/>
            <person name="Vaughan L."/>
            <person name="Greub G."/>
        </authorList>
    </citation>
    <scope>NUCLEOTIDE SEQUENCE [LARGE SCALE GENOMIC DNA]</scope>
    <source>
        <strain evidence="4">ATCC VR-1470 / WSU 86-1044</strain>
    </source>
</reference>
<dbReference type="GO" id="GO:0005829">
    <property type="term" value="C:cytosol"/>
    <property type="evidence" value="ECO:0007669"/>
    <property type="project" value="TreeGrafter"/>
</dbReference>
<keyword evidence="4" id="KW-1185">Reference proteome</keyword>